<protein>
    <submittedName>
        <fullName evidence="1">Uncharacterized protein</fullName>
    </submittedName>
</protein>
<organism evidence="1 2">
    <name type="scientific">Persea americana</name>
    <name type="common">Avocado</name>
    <dbReference type="NCBI Taxonomy" id="3435"/>
    <lineage>
        <taxon>Eukaryota</taxon>
        <taxon>Viridiplantae</taxon>
        <taxon>Streptophyta</taxon>
        <taxon>Embryophyta</taxon>
        <taxon>Tracheophyta</taxon>
        <taxon>Spermatophyta</taxon>
        <taxon>Magnoliopsida</taxon>
        <taxon>Magnoliidae</taxon>
        <taxon>Laurales</taxon>
        <taxon>Lauraceae</taxon>
        <taxon>Persea</taxon>
    </lineage>
</organism>
<keyword evidence="2" id="KW-1185">Reference proteome</keyword>
<name>A0ACC2M6E3_PERAE</name>
<gene>
    <name evidence="1" type="ORF">MRB53_017884</name>
</gene>
<dbReference type="EMBL" id="CM056813">
    <property type="protein sequence ID" value="KAJ8641190.1"/>
    <property type="molecule type" value="Genomic_DNA"/>
</dbReference>
<evidence type="ECO:0000313" key="2">
    <source>
        <dbReference type="Proteomes" id="UP001234297"/>
    </source>
</evidence>
<accession>A0ACC2M6E3</accession>
<evidence type="ECO:0000313" key="1">
    <source>
        <dbReference type="EMBL" id="KAJ8641190.1"/>
    </source>
</evidence>
<comment type="caution">
    <text evidence="1">The sequence shown here is derived from an EMBL/GenBank/DDBJ whole genome shotgun (WGS) entry which is preliminary data.</text>
</comment>
<sequence length="133" mass="14588">MFEEMGNARVRPNDVTLVSVLSACENLGTLGLGKRIHGFLDENGYGLNLFVGSALIDMYYKCGVVMVLVLEPLHHLLVFFLFFPCTNPINSEARTTVLLAIKPITILAIPLEPSPELPLQLPKGAPQRLGLFP</sequence>
<reference evidence="1 2" key="1">
    <citation type="journal article" date="2022" name="Hortic Res">
        <title>A haplotype resolved chromosomal level avocado genome allows analysis of novel avocado genes.</title>
        <authorList>
            <person name="Nath O."/>
            <person name="Fletcher S.J."/>
            <person name="Hayward A."/>
            <person name="Shaw L.M."/>
            <person name="Masouleh A.K."/>
            <person name="Furtado A."/>
            <person name="Henry R.J."/>
            <person name="Mitter N."/>
        </authorList>
    </citation>
    <scope>NUCLEOTIDE SEQUENCE [LARGE SCALE GENOMIC DNA]</scope>
    <source>
        <strain evidence="2">cv. Hass</strain>
    </source>
</reference>
<proteinExistence type="predicted"/>
<dbReference type="Proteomes" id="UP001234297">
    <property type="component" value="Chromosome 5"/>
</dbReference>